<sequence>MAPPAETTTTTSTTTSTSTSTSTSTTASTTSATSTTTVTVLFDYGGVLKAISYSPVPLKNPGPVLPHDDFMSNETVALWGQQGRGDLRIMKALGANTVRLYGNDPTLDHSDFLSEVEALQLKVIPGISDYPYTQMEKRCQWTDFDCYEQIKENYLGVLRGGFLRGRTATYHSAISAVVLMNEPELKLAGDILPNVFAKAMVSALDAVLDAEREAGVQGPRPSLTVTFSFSVCRFCARFGDVPALGQMWELRNAMRNPMAVGYQPRNDLWKAYEERFVHSVNTENTAEEFFRLFLGQYELEFRKPVFVGEYHAPNRGADLRSDLRAMIRRSANQSSLLVGFSFFEFQVRYDKGGGAAGEMGFGMFGLGDRSVCSLSLSGAPFDAWCLTDVQEASVTISEAVAGAFRGPGLAPPMLC</sequence>
<accession>A0ABN9Y6R3</accession>
<keyword evidence="3" id="KW-1185">Reference proteome</keyword>
<gene>
    <name evidence="2" type="ORF">PCOR1329_LOCUS83009</name>
</gene>
<feature type="region of interest" description="Disordered" evidence="1">
    <location>
        <begin position="1"/>
        <end position="30"/>
    </location>
</feature>
<comment type="caution">
    <text evidence="2">The sequence shown here is derived from an EMBL/GenBank/DDBJ whole genome shotgun (WGS) entry which is preliminary data.</text>
</comment>
<dbReference type="Gene3D" id="3.20.20.80">
    <property type="entry name" value="Glycosidases"/>
    <property type="match status" value="1"/>
</dbReference>
<organism evidence="2 3">
    <name type="scientific">Prorocentrum cordatum</name>
    <dbReference type="NCBI Taxonomy" id="2364126"/>
    <lineage>
        <taxon>Eukaryota</taxon>
        <taxon>Sar</taxon>
        <taxon>Alveolata</taxon>
        <taxon>Dinophyceae</taxon>
        <taxon>Prorocentrales</taxon>
        <taxon>Prorocentraceae</taxon>
        <taxon>Prorocentrum</taxon>
    </lineage>
</organism>
<dbReference type="InterPro" id="IPR017853">
    <property type="entry name" value="GH"/>
</dbReference>
<reference evidence="2" key="1">
    <citation type="submission" date="2023-10" db="EMBL/GenBank/DDBJ databases">
        <authorList>
            <person name="Chen Y."/>
            <person name="Shah S."/>
            <person name="Dougan E. K."/>
            <person name="Thang M."/>
            <person name="Chan C."/>
        </authorList>
    </citation>
    <scope>NUCLEOTIDE SEQUENCE [LARGE SCALE GENOMIC DNA]</scope>
</reference>
<evidence type="ECO:0000313" key="3">
    <source>
        <dbReference type="Proteomes" id="UP001189429"/>
    </source>
</evidence>
<proteinExistence type="predicted"/>
<feature type="compositionally biased region" description="Low complexity" evidence="1">
    <location>
        <begin position="7"/>
        <end position="30"/>
    </location>
</feature>
<evidence type="ECO:0000313" key="2">
    <source>
        <dbReference type="EMBL" id="CAK0908300.1"/>
    </source>
</evidence>
<dbReference type="EMBL" id="CAUYUJ010021989">
    <property type="protein sequence ID" value="CAK0908300.1"/>
    <property type="molecule type" value="Genomic_DNA"/>
</dbReference>
<evidence type="ECO:0000256" key="1">
    <source>
        <dbReference type="SAM" id="MobiDB-lite"/>
    </source>
</evidence>
<dbReference type="SUPFAM" id="SSF51445">
    <property type="entry name" value="(Trans)glycosidases"/>
    <property type="match status" value="1"/>
</dbReference>
<dbReference type="Proteomes" id="UP001189429">
    <property type="component" value="Unassembled WGS sequence"/>
</dbReference>
<name>A0ABN9Y6R3_9DINO</name>
<protein>
    <submittedName>
        <fullName evidence="2">Uncharacterized protein</fullName>
    </submittedName>
</protein>